<reference evidence="2" key="1">
    <citation type="submission" date="2009-10" db="EMBL/GenBank/DDBJ databases">
        <title>Diversity of trophic interactions inside an arsenic-rich microbial ecosystem.</title>
        <authorList>
            <person name="Bertin P.N."/>
            <person name="Heinrich-Salmeron A."/>
            <person name="Pelletier E."/>
            <person name="Goulhen-Chollet F."/>
            <person name="Arsene-Ploetze F."/>
            <person name="Gallien S."/>
            <person name="Calteau A."/>
            <person name="Vallenet D."/>
            <person name="Casiot C."/>
            <person name="Chane-Woon-Ming B."/>
            <person name="Giloteaux L."/>
            <person name="Barakat M."/>
            <person name="Bonnefoy V."/>
            <person name="Bruneel O."/>
            <person name="Chandler M."/>
            <person name="Cleiss J."/>
            <person name="Duran R."/>
            <person name="Elbaz-Poulichet F."/>
            <person name="Fonknechten N."/>
            <person name="Lauga B."/>
            <person name="Mornico D."/>
            <person name="Ortet P."/>
            <person name="Schaeffer C."/>
            <person name="Siguier P."/>
            <person name="Alexander Thil Smith A."/>
            <person name="Van Dorsselaer A."/>
            <person name="Weissenbach J."/>
            <person name="Medigue C."/>
            <person name="Le Paslier D."/>
        </authorList>
    </citation>
    <scope>NUCLEOTIDE SEQUENCE</scope>
</reference>
<name>E6QQ25_9ZZZZ</name>
<evidence type="ECO:0000313" key="2">
    <source>
        <dbReference type="EMBL" id="CBI09346.1"/>
    </source>
</evidence>
<evidence type="ECO:0000256" key="1">
    <source>
        <dbReference type="SAM" id="MobiDB-lite"/>
    </source>
</evidence>
<dbReference type="AlphaFoldDB" id="E6QQ25"/>
<protein>
    <submittedName>
        <fullName evidence="2">Uncharacterized protein</fullName>
    </submittedName>
</protein>
<sequence>MRHQPFPSWQPNRAAKIAPRSGMQPSRDDSAPALAKPMDSPTRTRLCSAAVVGDSVSWRSTKEENMERPAEPEGQHLKVALATLRRSAFLLWSSASADDGG</sequence>
<gene>
    <name evidence="2" type="ORF">CARN7_0071</name>
</gene>
<accession>E6QQ25</accession>
<feature type="region of interest" description="Disordered" evidence="1">
    <location>
        <begin position="1"/>
        <end position="42"/>
    </location>
</feature>
<dbReference type="EMBL" id="CABR01000025">
    <property type="protein sequence ID" value="CBI09346.1"/>
    <property type="molecule type" value="Genomic_DNA"/>
</dbReference>
<organism evidence="2">
    <name type="scientific">mine drainage metagenome</name>
    <dbReference type="NCBI Taxonomy" id="410659"/>
    <lineage>
        <taxon>unclassified sequences</taxon>
        <taxon>metagenomes</taxon>
        <taxon>ecological metagenomes</taxon>
    </lineage>
</organism>
<comment type="caution">
    <text evidence="2">The sequence shown here is derived from an EMBL/GenBank/DDBJ whole genome shotgun (WGS) entry which is preliminary data.</text>
</comment>
<proteinExistence type="predicted"/>